<evidence type="ECO:0000256" key="9">
    <source>
        <dbReference type="RuleBase" id="RU362118"/>
    </source>
</evidence>
<evidence type="ECO:0000256" key="8">
    <source>
        <dbReference type="PIRSR" id="PIRSR001434-2"/>
    </source>
</evidence>
<evidence type="ECO:0000256" key="3">
    <source>
        <dbReference type="ARBA" id="ARBA00022898"/>
    </source>
</evidence>
<name>A0A7W7U7C4_9ACTN</name>
<dbReference type="PROSITE" id="PS00868">
    <property type="entry name" value="CYS_MET_METAB_PP"/>
    <property type="match status" value="1"/>
</dbReference>
<evidence type="ECO:0000256" key="5">
    <source>
        <dbReference type="ARBA" id="ARBA00047199"/>
    </source>
</evidence>
<dbReference type="PANTHER" id="PTHR11808:SF85">
    <property type="entry name" value="CYSTATHIONINE GAMMA-LYASE-RELATED"/>
    <property type="match status" value="1"/>
</dbReference>
<keyword evidence="3 8" id="KW-0663">Pyridoxal phosphate</keyword>
<protein>
    <recommendedName>
        <fullName evidence="4">homocysteine desulfhydrase</fullName>
        <ecNumber evidence="4">4.4.1.2</ecNumber>
    </recommendedName>
    <alternativeName>
        <fullName evidence="5">Homocysteine desulfhydrase</fullName>
    </alternativeName>
</protein>
<dbReference type="GO" id="GO:0030170">
    <property type="term" value="F:pyridoxal phosphate binding"/>
    <property type="evidence" value="ECO:0007669"/>
    <property type="project" value="InterPro"/>
</dbReference>
<dbReference type="GO" id="GO:0004123">
    <property type="term" value="F:cystathionine gamma-lyase activity"/>
    <property type="evidence" value="ECO:0007669"/>
    <property type="project" value="TreeGrafter"/>
</dbReference>
<dbReference type="Gene3D" id="3.90.1150.10">
    <property type="entry name" value="Aspartate Aminotransferase, domain 1"/>
    <property type="match status" value="1"/>
</dbReference>
<reference evidence="10 11" key="1">
    <citation type="submission" date="2020-08" db="EMBL/GenBank/DDBJ databases">
        <title>Genomic Encyclopedia of Type Strains, Phase III (KMG-III): the genomes of soil and plant-associated and newly described type strains.</title>
        <authorList>
            <person name="Whitman W."/>
        </authorList>
    </citation>
    <scope>NUCLEOTIDE SEQUENCE [LARGE SCALE GENOMIC DNA]</scope>
    <source>
        <strain evidence="10 11">SFB5A</strain>
    </source>
</reference>
<evidence type="ECO:0000256" key="1">
    <source>
        <dbReference type="ARBA" id="ARBA00001933"/>
    </source>
</evidence>
<sequence>MELNTRAVHVFNEPFQGGSWPLSVPLVQSSAFAFDSAAELAGAMADPDGRYVYSRRGNPTVRALEQTLAGLESGEGAIAFASGMGAISGVLLALLKPGDRVVAQRCLYGGTHAVLTDLAERYGIEVVRISGDDPAEFEAAAVHPATRLLVLETIANPTGQVPDLPGLLAAARALGVTSMVDNSLASPVLCRPLELGADVVVHSTTKYLSGHSDVLGGAAVFADDALRRRVWPRTVELGACADPFAAWLTLRGIPTLPLRMREHCANAAALAELLASRPGVTAVHYPWRPGHPSYDTARKVLAGGGGLLSFELAGGREAGRAFIERVRLAKLALSLGGVETLVAHPASTSHRELDADALAAAGIAPGLVRMSVGIEDVEDLWSDIEQAL</sequence>
<keyword evidence="11" id="KW-1185">Reference proteome</keyword>
<dbReference type="RefSeq" id="WP_116159646.1">
    <property type="nucleotide sequence ID" value="NZ_JACHJY010000012.1"/>
</dbReference>
<dbReference type="InterPro" id="IPR015424">
    <property type="entry name" value="PyrdxlP-dep_Trfase"/>
</dbReference>
<dbReference type="Gene3D" id="3.40.640.10">
    <property type="entry name" value="Type I PLP-dependent aspartate aminotransferase-like (Major domain)"/>
    <property type="match status" value="1"/>
</dbReference>
<proteinExistence type="inferred from homology"/>
<dbReference type="InterPro" id="IPR000277">
    <property type="entry name" value="Cys/Met-Metab_PyrdxlP-dep_enz"/>
</dbReference>
<dbReference type="GO" id="GO:0005737">
    <property type="term" value="C:cytoplasm"/>
    <property type="evidence" value="ECO:0007669"/>
    <property type="project" value="TreeGrafter"/>
</dbReference>
<dbReference type="CDD" id="cd00614">
    <property type="entry name" value="CGS_like"/>
    <property type="match status" value="1"/>
</dbReference>
<comment type="catalytic activity">
    <reaction evidence="6">
        <text>L-homocysteine + H2O = 2-oxobutanoate + hydrogen sulfide + NH4(+) + H(+)</text>
        <dbReference type="Rhea" id="RHEA:14501"/>
        <dbReference type="ChEBI" id="CHEBI:15377"/>
        <dbReference type="ChEBI" id="CHEBI:15378"/>
        <dbReference type="ChEBI" id="CHEBI:16763"/>
        <dbReference type="ChEBI" id="CHEBI:28938"/>
        <dbReference type="ChEBI" id="CHEBI:29919"/>
        <dbReference type="ChEBI" id="CHEBI:58199"/>
        <dbReference type="EC" id="4.4.1.2"/>
    </reaction>
    <physiologicalReaction direction="left-to-right" evidence="6">
        <dbReference type="Rhea" id="RHEA:14502"/>
    </physiologicalReaction>
</comment>
<comment type="cofactor">
    <cofactor evidence="1 9">
        <name>pyridoxal 5'-phosphate</name>
        <dbReference type="ChEBI" id="CHEBI:597326"/>
    </cofactor>
</comment>
<keyword evidence="10" id="KW-0456">Lyase</keyword>
<dbReference type="SUPFAM" id="SSF53383">
    <property type="entry name" value="PLP-dependent transferases"/>
    <property type="match status" value="1"/>
</dbReference>
<evidence type="ECO:0000313" key="10">
    <source>
        <dbReference type="EMBL" id="MBB4986289.1"/>
    </source>
</evidence>
<dbReference type="PIRSF" id="PIRSF001434">
    <property type="entry name" value="CGS"/>
    <property type="match status" value="1"/>
</dbReference>
<dbReference type="EC" id="4.4.1.2" evidence="4"/>
<evidence type="ECO:0000313" key="11">
    <source>
        <dbReference type="Proteomes" id="UP000582643"/>
    </source>
</evidence>
<dbReference type="PANTHER" id="PTHR11808">
    <property type="entry name" value="TRANS-SULFURATION ENZYME FAMILY MEMBER"/>
    <property type="match status" value="1"/>
</dbReference>
<evidence type="ECO:0000256" key="2">
    <source>
        <dbReference type="ARBA" id="ARBA00009077"/>
    </source>
</evidence>
<evidence type="ECO:0000256" key="7">
    <source>
        <dbReference type="ARBA" id="ARBA00052699"/>
    </source>
</evidence>
<dbReference type="InterPro" id="IPR015422">
    <property type="entry name" value="PyrdxlP-dep_Trfase_small"/>
</dbReference>
<accession>A0A7W7U7C4</accession>
<evidence type="ECO:0000256" key="4">
    <source>
        <dbReference type="ARBA" id="ARBA00047175"/>
    </source>
</evidence>
<dbReference type="GO" id="GO:0047982">
    <property type="term" value="F:homocysteine desulfhydrase activity"/>
    <property type="evidence" value="ECO:0007669"/>
    <property type="project" value="UniProtKB-EC"/>
</dbReference>
<dbReference type="FunFam" id="3.40.640.10:FF:000046">
    <property type="entry name" value="Cystathionine gamma-lyase"/>
    <property type="match status" value="1"/>
</dbReference>
<gene>
    <name evidence="10" type="ORF">GGE06_007256</name>
</gene>
<comment type="similarity">
    <text evidence="2 9">Belongs to the trans-sulfuration enzymes family.</text>
</comment>
<dbReference type="GO" id="GO:0019346">
    <property type="term" value="P:transsulfuration"/>
    <property type="evidence" value="ECO:0007669"/>
    <property type="project" value="InterPro"/>
</dbReference>
<dbReference type="InterPro" id="IPR015421">
    <property type="entry name" value="PyrdxlP-dep_Trfase_major"/>
</dbReference>
<dbReference type="InterPro" id="IPR054542">
    <property type="entry name" value="Cys_met_metab_PP"/>
</dbReference>
<feature type="modified residue" description="N6-(pyridoxal phosphate)lysine" evidence="8">
    <location>
        <position position="206"/>
    </location>
</feature>
<dbReference type="Pfam" id="PF01053">
    <property type="entry name" value="Cys_Met_Meta_PP"/>
    <property type="match status" value="1"/>
</dbReference>
<organism evidence="10 11">
    <name type="scientific">Streptomyces nymphaeiformis</name>
    <dbReference type="NCBI Taxonomy" id="2663842"/>
    <lineage>
        <taxon>Bacteria</taxon>
        <taxon>Bacillati</taxon>
        <taxon>Actinomycetota</taxon>
        <taxon>Actinomycetes</taxon>
        <taxon>Kitasatosporales</taxon>
        <taxon>Streptomycetaceae</taxon>
        <taxon>Streptomyces</taxon>
    </lineage>
</organism>
<comment type="catalytic activity">
    <reaction evidence="7">
        <text>L-methionine + H2O = methanethiol + 2-oxobutanoate + NH4(+)</text>
        <dbReference type="Rhea" id="RHEA:23800"/>
        <dbReference type="ChEBI" id="CHEBI:15377"/>
        <dbReference type="ChEBI" id="CHEBI:16007"/>
        <dbReference type="ChEBI" id="CHEBI:16763"/>
        <dbReference type="ChEBI" id="CHEBI:28938"/>
        <dbReference type="ChEBI" id="CHEBI:57844"/>
        <dbReference type="EC" id="4.4.1.11"/>
    </reaction>
    <physiologicalReaction direction="left-to-right" evidence="7">
        <dbReference type="Rhea" id="RHEA:23801"/>
    </physiologicalReaction>
</comment>
<comment type="caution">
    <text evidence="10">The sequence shown here is derived from an EMBL/GenBank/DDBJ whole genome shotgun (WGS) entry which is preliminary data.</text>
</comment>
<dbReference type="AlphaFoldDB" id="A0A7W7U7C4"/>
<dbReference type="GO" id="GO:0019343">
    <property type="term" value="P:cysteine biosynthetic process via cystathionine"/>
    <property type="evidence" value="ECO:0007669"/>
    <property type="project" value="TreeGrafter"/>
</dbReference>
<dbReference type="Proteomes" id="UP000582643">
    <property type="component" value="Unassembled WGS sequence"/>
</dbReference>
<dbReference type="GO" id="GO:0018826">
    <property type="term" value="F:methionine gamma-lyase activity"/>
    <property type="evidence" value="ECO:0007669"/>
    <property type="project" value="UniProtKB-EC"/>
</dbReference>
<evidence type="ECO:0000256" key="6">
    <source>
        <dbReference type="ARBA" id="ARBA00048780"/>
    </source>
</evidence>
<dbReference type="EMBL" id="JACHJY010000012">
    <property type="protein sequence ID" value="MBB4986289.1"/>
    <property type="molecule type" value="Genomic_DNA"/>
</dbReference>